<evidence type="ECO:0000256" key="2">
    <source>
        <dbReference type="ARBA" id="ARBA00022963"/>
    </source>
</evidence>
<dbReference type="PANTHER" id="PTHR14226:SF57">
    <property type="entry name" value="BLR7027 PROTEIN"/>
    <property type="match status" value="1"/>
</dbReference>
<dbReference type="InterPro" id="IPR016035">
    <property type="entry name" value="Acyl_Trfase/lysoPLipase"/>
</dbReference>
<proteinExistence type="predicted"/>
<dbReference type="GO" id="GO:0016787">
    <property type="term" value="F:hydrolase activity"/>
    <property type="evidence" value="ECO:0007669"/>
    <property type="project" value="UniProtKB-UniRule"/>
</dbReference>
<feature type="active site" description="Nucleophile" evidence="4">
    <location>
        <position position="73"/>
    </location>
</feature>
<evidence type="ECO:0000313" key="7">
    <source>
        <dbReference type="Proteomes" id="UP000014605"/>
    </source>
</evidence>
<gene>
    <name evidence="6" type="ORF">HMPREF1222_01261</name>
</gene>
<sequence>MMNGLNIYQIKKLFRKIVLAAVLICSLTSLLSAQNVGLVLSGGGAKGAYEVGVWKALTDVGITDRISVISGTSVGALNAGLFVCTPVKEAEKLWRNEVGIDTFLMPDTDTVEALLEVVIKDILSGAARANLRYANEEDNSELLKKVKKTASVVGNSTSNLVKSLGKELLEYSQADKHNEGLFKRDSLEEILDRYITLEKIKASPYKVYATTIRKRMLKRKALANAFLDYDSSHSLLLNEQRSSLIVKQIMLASSALPLVYSSQPISAGLVENGKVIREQFEYIDGGFTEIGGQNTPYKPILRENVDIIVVVYLKSEEELFTMTDHKSEIKEKPVLISKEMLNGKKLIEIIPSKNLGNLLSGTVNFSPDKINALINLGYNDTMKMFLDGQFSDIFM</sequence>
<dbReference type="GeneID" id="301461428"/>
<keyword evidence="3 4" id="KW-0443">Lipid metabolism</keyword>
<dbReference type="HOGENOM" id="CLU_034454_0_0_12"/>
<dbReference type="RefSeq" id="WP_016518688.1">
    <property type="nucleotide sequence ID" value="NZ_KE332512.1"/>
</dbReference>
<dbReference type="SUPFAM" id="SSF52151">
    <property type="entry name" value="FabD/lysophospholipase-like"/>
    <property type="match status" value="1"/>
</dbReference>
<reference evidence="6 7" key="1">
    <citation type="submission" date="2013-04" db="EMBL/GenBank/DDBJ databases">
        <title>The Genome Sequence of Treponema vincentii F0403.</title>
        <authorList>
            <consortium name="The Broad Institute Genomics Platform"/>
            <person name="Earl A."/>
            <person name="Ward D."/>
            <person name="Feldgarden M."/>
            <person name="Gevers D."/>
            <person name="Leonetti C."/>
            <person name="Izard J."/>
            <person name="Walker B."/>
            <person name="Young S."/>
            <person name="Zeng Q."/>
            <person name="Gargeya S."/>
            <person name="Fitzgerald M."/>
            <person name="Haas B."/>
            <person name="Abouelleil A."/>
            <person name="Allen A.W."/>
            <person name="Alvarado L."/>
            <person name="Arachchi H.M."/>
            <person name="Berlin A.M."/>
            <person name="Chapman S.B."/>
            <person name="Gainer-Dewar J."/>
            <person name="Goldberg J."/>
            <person name="Griggs A."/>
            <person name="Gujja S."/>
            <person name="Hansen M."/>
            <person name="Howarth C."/>
            <person name="Imamovic A."/>
            <person name="Ireland A."/>
            <person name="Larimer J."/>
            <person name="McCowan C."/>
            <person name="Murphy C."/>
            <person name="Pearson M."/>
            <person name="Poon T.W."/>
            <person name="Priest M."/>
            <person name="Roberts A."/>
            <person name="Saif S."/>
            <person name="Shea T."/>
            <person name="Sisk P."/>
            <person name="Sykes S."/>
            <person name="Wortman J."/>
            <person name="Nusbaum C."/>
            <person name="Birren B."/>
        </authorList>
    </citation>
    <scope>NUCLEOTIDE SEQUENCE [LARGE SCALE GENOMIC DNA]</scope>
    <source>
        <strain evidence="6 7">F0403</strain>
    </source>
</reference>
<dbReference type="PATRIC" id="fig|1125702.3.peg.1308"/>
<dbReference type="InterPro" id="IPR050301">
    <property type="entry name" value="NTE"/>
</dbReference>
<keyword evidence="7" id="KW-1185">Reference proteome</keyword>
<feature type="active site" description="Proton acceptor" evidence="4">
    <location>
        <position position="284"/>
    </location>
</feature>
<dbReference type="PROSITE" id="PS51635">
    <property type="entry name" value="PNPLA"/>
    <property type="match status" value="1"/>
</dbReference>
<dbReference type="EMBL" id="ATFC01000008">
    <property type="protein sequence ID" value="EPF46685.1"/>
    <property type="molecule type" value="Genomic_DNA"/>
</dbReference>
<evidence type="ECO:0000256" key="4">
    <source>
        <dbReference type="PROSITE-ProRule" id="PRU01161"/>
    </source>
</evidence>
<dbReference type="Pfam" id="PF01734">
    <property type="entry name" value="Patatin"/>
    <property type="match status" value="1"/>
</dbReference>
<dbReference type="InterPro" id="IPR002641">
    <property type="entry name" value="PNPLA_dom"/>
</dbReference>
<dbReference type="GO" id="GO:0016042">
    <property type="term" value="P:lipid catabolic process"/>
    <property type="evidence" value="ECO:0007669"/>
    <property type="project" value="UniProtKB-UniRule"/>
</dbReference>
<feature type="short sequence motif" description="GXGXXG" evidence="4">
    <location>
        <begin position="42"/>
        <end position="47"/>
    </location>
</feature>
<evidence type="ECO:0000256" key="3">
    <source>
        <dbReference type="ARBA" id="ARBA00023098"/>
    </source>
</evidence>
<feature type="short sequence motif" description="DGA/G" evidence="4">
    <location>
        <begin position="284"/>
        <end position="286"/>
    </location>
</feature>
<name>S3LAE2_9SPIR</name>
<dbReference type="Gene3D" id="3.40.1090.10">
    <property type="entry name" value="Cytosolic phospholipase A2 catalytic domain"/>
    <property type="match status" value="1"/>
</dbReference>
<dbReference type="Proteomes" id="UP000014605">
    <property type="component" value="Unassembled WGS sequence"/>
</dbReference>
<evidence type="ECO:0000259" key="5">
    <source>
        <dbReference type="PROSITE" id="PS51635"/>
    </source>
</evidence>
<evidence type="ECO:0000313" key="6">
    <source>
        <dbReference type="EMBL" id="EPF46685.1"/>
    </source>
</evidence>
<keyword evidence="1 4" id="KW-0378">Hydrolase</keyword>
<protein>
    <recommendedName>
        <fullName evidence="5">PNPLA domain-containing protein</fullName>
    </recommendedName>
</protein>
<feature type="domain" description="PNPLA" evidence="5">
    <location>
        <begin position="38"/>
        <end position="301"/>
    </location>
</feature>
<feature type="short sequence motif" description="GXSXG" evidence="4">
    <location>
        <begin position="71"/>
        <end position="75"/>
    </location>
</feature>
<keyword evidence="2 4" id="KW-0442">Lipid degradation</keyword>
<organism evidence="6 7">
    <name type="scientific">Treponema vincentii F0403</name>
    <dbReference type="NCBI Taxonomy" id="1125702"/>
    <lineage>
        <taxon>Bacteria</taxon>
        <taxon>Pseudomonadati</taxon>
        <taxon>Spirochaetota</taxon>
        <taxon>Spirochaetia</taxon>
        <taxon>Spirochaetales</taxon>
        <taxon>Treponemataceae</taxon>
        <taxon>Treponema</taxon>
    </lineage>
</organism>
<dbReference type="PANTHER" id="PTHR14226">
    <property type="entry name" value="NEUROPATHY TARGET ESTERASE/SWISS CHEESE D.MELANOGASTER"/>
    <property type="match status" value="1"/>
</dbReference>
<accession>S3LAE2</accession>
<evidence type="ECO:0000256" key="1">
    <source>
        <dbReference type="ARBA" id="ARBA00022801"/>
    </source>
</evidence>
<comment type="caution">
    <text evidence="6">The sequence shown here is derived from an EMBL/GenBank/DDBJ whole genome shotgun (WGS) entry which is preliminary data.</text>
</comment>
<dbReference type="AlphaFoldDB" id="S3LAE2"/>